<feature type="transmembrane region" description="Helical" evidence="8">
    <location>
        <begin position="236"/>
        <end position="257"/>
    </location>
</feature>
<keyword evidence="5 8" id="KW-1133">Transmembrane helix</keyword>
<sequence length="502" mass="55029">MWEESMDSPGGGTFTRSQTMNSSVSTIVLPRTVAGLTNSSWEKKNGDSTTNTSPNDAPDMASEEDTDVEMGPDVVATPKDNYIDPDSYPDGGIEAWTVVFGGFCALFVSFGWINCVGIFQDYYQTHDLKSYSPSSVAWIPSLELFMMYLVVGYPFMQKEMSEIMAPLCGKGFDNFGPRYLLIGGSLFHVFGLMMTSLSTEYYQILLAQGICSPFGAGFLFYPTMNSTVTWFYKKRALAVGIVASGSSLGGIIMPIMITKLIPMLGFPWTMRVCAFLILGLCIVACSCVKSRIPPHPRPLVLKEFFTPFLEMPFILLTTATFLYCFGMFLPFTFLVLHARRFGVPDNLASYLVSIFNAASILGRTLPGYAADRMGLFNVVIIMSFFSVIVVFAIWLPSRGTIPDVIFAVLFGFASGSLVSLPPSLVAHISDVRKLGVRSGSMFATVSIAVLLGNPLGGSLVPDVIHGDYWRMQVFSGSMLLVGSMFFVFTRMRLAGTAIMKKI</sequence>
<feature type="transmembrane region" description="Helical" evidence="8">
    <location>
        <begin position="401"/>
        <end position="422"/>
    </location>
</feature>
<keyword evidence="6 8" id="KW-0472">Membrane</keyword>
<keyword evidence="3" id="KW-0813">Transport</keyword>
<dbReference type="GO" id="GO:0016020">
    <property type="term" value="C:membrane"/>
    <property type="evidence" value="ECO:0007669"/>
    <property type="project" value="UniProtKB-SubCell"/>
</dbReference>
<dbReference type="KEGG" id="tve:TRV_07107"/>
<dbReference type="Proteomes" id="UP000008383">
    <property type="component" value="Unassembled WGS sequence"/>
</dbReference>
<feature type="transmembrane region" description="Helical" evidence="8">
    <location>
        <begin position="95"/>
        <end position="119"/>
    </location>
</feature>
<feature type="region of interest" description="Disordered" evidence="7">
    <location>
        <begin position="1"/>
        <end position="23"/>
    </location>
</feature>
<dbReference type="OrthoDB" id="5667at2759"/>
<comment type="similarity">
    <text evidence="2">Belongs to the major facilitator superfamily. Monocarboxylate porter (TC 2.A.1.13) family.</text>
</comment>
<accession>D4DIU6</accession>
<feature type="transmembrane region" description="Helical" evidence="8">
    <location>
        <begin position="201"/>
        <end position="224"/>
    </location>
</feature>
<feature type="domain" description="Major facilitator superfamily (MFS) profile" evidence="9">
    <location>
        <begin position="312"/>
        <end position="502"/>
    </location>
</feature>
<dbReference type="PANTHER" id="PTHR11360">
    <property type="entry name" value="MONOCARBOXYLATE TRANSPORTER"/>
    <property type="match status" value="1"/>
</dbReference>
<keyword evidence="11" id="KW-1185">Reference proteome</keyword>
<feature type="transmembrane region" description="Helical" evidence="8">
    <location>
        <begin position="347"/>
        <end position="365"/>
    </location>
</feature>
<feature type="region of interest" description="Disordered" evidence="7">
    <location>
        <begin position="38"/>
        <end position="69"/>
    </location>
</feature>
<protein>
    <recommendedName>
        <fullName evidence="9">Major facilitator superfamily (MFS) profile domain-containing protein</fullName>
    </recommendedName>
</protein>
<name>D4DIU6_TRIVH</name>
<organism evidence="10 11">
    <name type="scientific">Trichophyton verrucosum (strain HKI 0517)</name>
    <dbReference type="NCBI Taxonomy" id="663202"/>
    <lineage>
        <taxon>Eukaryota</taxon>
        <taxon>Fungi</taxon>
        <taxon>Dikarya</taxon>
        <taxon>Ascomycota</taxon>
        <taxon>Pezizomycotina</taxon>
        <taxon>Eurotiomycetes</taxon>
        <taxon>Eurotiomycetidae</taxon>
        <taxon>Onygenales</taxon>
        <taxon>Arthrodermataceae</taxon>
        <taxon>Trichophyton</taxon>
    </lineage>
</organism>
<evidence type="ECO:0000256" key="4">
    <source>
        <dbReference type="ARBA" id="ARBA00022692"/>
    </source>
</evidence>
<comment type="subcellular location">
    <subcellularLocation>
        <location evidence="1">Membrane</location>
        <topology evidence="1">Multi-pass membrane protein</topology>
    </subcellularLocation>
</comment>
<dbReference type="GeneID" id="9580053"/>
<evidence type="ECO:0000313" key="11">
    <source>
        <dbReference type="Proteomes" id="UP000008383"/>
    </source>
</evidence>
<dbReference type="InterPro" id="IPR011701">
    <property type="entry name" value="MFS"/>
</dbReference>
<dbReference type="EMBL" id="ACYE01000414">
    <property type="protein sequence ID" value="EFE38236.1"/>
    <property type="molecule type" value="Genomic_DNA"/>
</dbReference>
<dbReference type="InterPro" id="IPR050327">
    <property type="entry name" value="Proton-linked_MCT"/>
</dbReference>
<evidence type="ECO:0000256" key="7">
    <source>
        <dbReference type="SAM" id="MobiDB-lite"/>
    </source>
</evidence>
<comment type="caution">
    <text evidence="10">The sequence shown here is derived from an EMBL/GenBank/DDBJ whole genome shotgun (WGS) entry which is preliminary data.</text>
</comment>
<dbReference type="Pfam" id="PF07690">
    <property type="entry name" value="MFS_1"/>
    <property type="match status" value="1"/>
</dbReference>
<evidence type="ECO:0000256" key="6">
    <source>
        <dbReference type="ARBA" id="ARBA00023136"/>
    </source>
</evidence>
<dbReference type="GO" id="GO:0022857">
    <property type="term" value="F:transmembrane transporter activity"/>
    <property type="evidence" value="ECO:0007669"/>
    <property type="project" value="InterPro"/>
</dbReference>
<dbReference type="PROSITE" id="PS50850">
    <property type="entry name" value="MFS"/>
    <property type="match status" value="1"/>
</dbReference>
<evidence type="ECO:0000313" key="10">
    <source>
        <dbReference type="EMBL" id="EFE38236.1"/>
    </source>
</evidence>
<dbReference type="Gene3D" id="1.20.1250.20">
    <property type="entry name" value="MFS general substrate transporter like domains"/>
    <property type="match status" value="2"/>
</dbReference>
<feature type="transmembrane region" description="Helical" evidence="8">
    <location>
        <begin position="473"/>
        <end position="493"/>
    </location>
</feature>
<evidence type="ECO:0000256" key="5">
    <source>
        <dbReference type="ARBA" id="ARBA00022989"/>
    </source>
</evidence>
<feature type="transmembrane region" description="Helical" evidence="8">
    <location>
        <begin position="374"/>
        <end position="395"/>
    </location>
</feature>
<evidence type="ECO:0000256" key="2">
    <source>
        <dbReference type="ARBA" id="ARBA00006727"/>
    </source>
</evidence>
<evidence type="ECO:0000259" key="9">
    <source>
        <dbReference type="PROSITE" id="PS50850"/>
    </source>
</evidence>
<dbReference type="AlphaFoldDB" id="D4DIU6"/>
<dbReference type="HOGENOM" id="CLU_001265_1_0_1"/>
<gene>
    <name evidence="10" type="ORF">TRV_07107</name>
</gene>
<reference evidence="11" key="1">
    <citation type="journal article" date="2011" name="Genome Biol.">
        <title>Comparative and functional genomics provide insights into the pathogenicity of dermatophytic fungi.</title>
        <authorList>
            <person name="Burmester A."/>
            <person name="Shelest E."/>
            <person name="Gloeckner G."/>
            <person name="Heddergott C."/>
            <person name="Schindler S."/>
            <person name="Staib P."/>
            <person name="Heidel A."/>
            <person name="Felder M."/>
            <person name="Petzold A."/>
            <person name="Szafranski K."/>
            <person name="Feuermann M."/>
            <person name="Pedruzzi I."/>
            <person name="Priebe S."/>
            <person name="Groth M."/>
            <person name="Winkler R."/>
            <person name="Li W."/>
            <person name="Kniemeyer O."/>
            <person name="Schroeckh V."/>
            <person name="Hertweck C."/>
            <person name="Hube B."/>
            <person name="White T.C."/>
            <person name="Platzer M."/>
            <person name="Guthke R."/>
            <person name="Heitman J."/>
            <person name="Woestemeyer J."/>
            <person name="Zipfel P.F."/>
            <person name="Monod M."/>
            <person name="Brakhage A.A."/>
        </authorList>
    </citation>
    <scope>NUCLEOTIDE SEQUENCE [LARGE SCALE GENOMIC DNA]</scope>
    <source>
        <strain evidence="11">HKI 0517</strain>
    </source>
</reference>
<proteinExistence type="inferred from homology"/>
<dbReference type="SUPFAM" id="SSF103473">
    <property type="entry name" value="MFS general substrate transporter"/>
    <property type="match status" value="1"/>
</dbReference>
<dbReference type="PANTHER" id="PTHR11360:SF224">
    <property type="entry name" value="MAJOR FACILITATOR SUPERFAMILY (MFS) PROFILE DOMAIN-CONTAINING PROTEIN-RELATED"/>
    <property type="match status" value="1"/>
</dbReference>
<feature type="compositionally biased region" description="Polar residues" evidence="7">
    <location>
        <begin position="14"/>
        <end position="23"/>
    </location>
</feature>
<feature type="transmembrane region" description="Helical" evidence="8">
    <location>
        <begin position="313"/>
        <end position="335"/>
    </location>
</feature>
<dbReference type="RefSeq" id="XP_003018881.1">
    <property type="nucleotide sequence ID" value="XM_003018835.1"/>
</dbReference>
<evidence type="ECO:0000256" key="1">
    <source>
        <dbReference type="ARBA" id="ARBA00004141"/>
    </source>
</evidence>
<dbReference type="InterPro" id="IPR036259">
    <property type="entry name" value="MFS_trans_sf"/>
</dbReference>
<evidence type="ECO:0000256" key="8">
    <source>
        <dbReference type="SAM" id="Phobius"/>
    </source>
</evidence>
<feature type="transmembrane region" description="Helical" evidence="8">
    <location>
        <begin position="434"/>
        <end position="453"/>
    </location>
</feature>
<feature type="transmembrane region" description="Helical" evidence="8">
    <location>
        <begin position="269"/>
        <end position="292"/>
    </location>
</feature>
<feature type="transmembrane region" description="Helical" evidence="8">
    <location>
        <begin position="139"/>
        <end position="156"/>
    </location>
</feature>
<evidence type="ECO:0000256" key="3">
    <source>
        <dbReference type="ARBA" id="ARBA00022448"/>
    </source>
</evidence>
<feature type="transmembrane region" description="Helical" evidence="8">
    <location>
        <begin position="177"/>
        <end position="195"/>
    </location>
</feature>
<dbReference type="CDD" id="cd17352">
    <property type="entry name" value="MFS_MCT_SLC16"/>
    <property type="match status" value="1"/>
</dbReference>
<keyword evidence="4 8" id="KW-0812">Transmembrane</keyword>
<dbReference type="InterPro" id="IPR020846">
    <property type="entry name" value="MFS_dom"/>
</dbReference>